<protein>
    <submittedName>
        <fullName evidence="1">Uncharacterized protein</fullName>
    </submittedName>
</protein>
<evidence type="ECO:0000313" key="1">
    <source>
        <dbReference type="EMBL" id="KAA5494229.1"/>
    </source>
</evidence>
<proteinExistence type="predicted"/>
<comment type="caution">
    <text evidence="1">The sequence shown here is derived from an EMBL/GenBank/DDBJ whole genome shotgun (WGS) entry which is preliminary data.</text>
</comment>
<dbReference type="AlphaFoldDB" id="A0A6A1K274"/>
<name>A0A6A1K274_9BACE</name>
<organism evidence="1 2">
    <name type="scientific">Bacteroides caccae</name>
    <dbReference type="NCBI Taxonomy" id="47678"/>
    <lineage>
        <taxon>Bacteria</taxon>
        <taxon>Pseudomonadati</taxon>
        <taxon>Bacteroidota</taxon>
        <taxon>Bacteroidia</taxon>
        <taxon>Bacteroidales</taxon>
        <taxon>Bacteroidaceae</taxon>
        <taxon>Bacteroides</taxon>
    </lineage>
</organism>
<gene>
    <name evidence="1" type="ORF">F2Y35_04200</name>
</gene>
<sequence length="62" mass="7154">MDGSIFSCTTCIVYQYFKELVAYVSKAGAKVRGLFLTTKLFRKFFQFFFLSVSQTLYAKGKE</sequence>
<evidence type="ECO:0000313" key="2">
    <source>
        <dbReference type="Proteomes" id="UP000491168"/>
    </source>
</evidence>
<dbReference type="EMBL" id="VVYF01000004">
    <property type="protein sequence ID" value="KAA5494229.1"/>
    <property type="molecule type" value="Genomic_DNA"/>
</dbReference>
<reference evidence="1 2" key="1">
    <citation type="journal article" date="2019" name="Nat. Med.">
        <title>A library of human gut bacterial isolates paired with longitudinal multiomics data enables mechanistic microbiome research.</title>
        <authorList>
            <person name="Poyet M."/>
            <person name="Groussin M."/>
            <person name="Gibbons S.M."/>
            <person name="Avila-Pacheco J."/>
            <person name="Jiang X."/>
            <person name="Kearney S.M."/>
            <person name="Perrotta A.R."/>
            <person name="Berdy B."/>
            <person name="Zhao S."/>
            <person name="Lieberman T.D."/>
            <person name="Swanson P.K."/>
            <person name="Smith M."/>
            <person name="Roesemann S."/>
            <person name="Alexander J.E."/>
            <person name="Rich S.A."/>
            <person name="Livny J."/>
            <person name="Vlamakis H."/>
            <person name="Clish C."/>
            <person name="Bullock K."/>
            <person name="Deik A."/>
            <person name="Scott J."/>
            <person name="Pierce K.A."/>
            <person name="Xavier R.J."/>
            <person name="Alm E.J."/>
        </authorList>
    </citation>
    <scope>NUCLEOTIDE SEQUENCE [LARGE SCALE GENOMIC DNA]</scope>
    <source>
        <strain evidence="1 2">BIOML-A21</strain>
    </source>
</reference>
<dbReference type="Proteomes" id="UP000491168">
    <property type="component" value="Unassembled WGS sequence"/>
</dbReference>
<accession>A0A6A1K274</accession>